<evidence type="ECO:0000256" key="5">
    <source>
        <dbReference type="ARBA" id="ARBA00023004"/>
    </source>
</evidence>
<dbReference type="InterPro" id="IPR009056">
    <property type="entry name" value="Cyt_c-like_dom"/>
</dbReference>
<dbReference type="Gene3D" id="1.10.760.10">
    <property type="entry name" value="Cytochrome c-like domain"/>
    <property type="match status" value="1"/>
</dbReference>
<dbReference type="RefSeq" id="WP_369600078.1">
    <property type="nucleotide sequence ID" value="NZ_CP154858.1"/>
</dbReference>
<gene>
    <name evidence="9" type="ORF">AAIA72_09460</name>
</gene>
<keyword evidence="4" id="KW-0249">Electron transport</keyword>
<dbReference type="Pfam" id="PF13442">
    <property type="entry name" value="Cytochrome_CBB3"/>
    <property type="match status" value="1"/>
</dbReference>
<dbReference type="PANTHER" id="PTHR40942">
    <property type="match status" value="1"/>
</dbReference>
<evidence type="ECO:0000256" key="1">
    <source>
        <dbReference type="ARBA" id="ARBA00022448"/>
    </source>
</evidence>
<dbReference type="GO" id="GO:0005506">
    <property type="term" value="F:iron ion binding"/>
    <property type="evidence" value="ECO:0007669"/>
    <property type="project" value="InterPro"/>
</dbReference>
<proteinExistence type="predicted"/>
<feature type="domain" description="Cytochrome c" evidence="8">
    <location>
        <begin position="57"/>
        <end position="137"/>
    </location>
</feature>
<organism evidence="9">
    <name type="scientific">Thermohahella caldifontis</name>
    <dbReference type="NCBI Taxonomy" id="3142973"/>
    <lineage>
        <taxon>Bacteria</taxon>
        <taxon>Pseudomonadati</taxon>
        <taxon>Pseudomonadota</taxon>
        <taxon>Gammaproteobacteria</taxon>
        <taxon>Oceanospirillales</taxon>
        <taxon>Hahellaceae</taxon>
        <taxon>Thermohahella</taxon>
    </lineage>
</organism>
<evidence type="ECO:0000313" key="9">
    <source>
        <dbReference type="EMBL" id="XDT71039.1"/>
    </source>
</evidence>
<name>A0AB39USL6_9GAMM</name>
<keyword evidence="7" id="KW-0732">Signal</keyword>
<dbReference type="PRINTS" id="PR00607">
    <property type="entry name" value="CYTCHROMECIE"/>
</dbReference>
<dbReference type="GO" id="GO:0020037">
    <property type="term" value="F:heme binding"/>
    <property type="evidence" value="ECO:0007669"/>
    <property type="project" value="InterPro"/>
</dbReference>
<keyword evidence="5 6" id="KW-0408">Iron</keyword>
<sequence>MKALIKLVVMAASLVTLSGLVSAGAQTDKIAERVKPVSTVCVAGDPCASAAPAPVAAAARGGEEVFNAVCAGCHSTGAAGAPKVGDKDAWAPRIAQGEDTLLQHALNGINVMPPKGGCGNCSDEEIRNAVEYMVSKSQ</sequence>
<dbReference type="InterPro" id="IPR002323">
    <property type="entry name" value="Cyt_CIE"/>
</dbReference>
<dbReference type="EMBL" id="CP154858">
    <property type="protein sequence ID" value="XDT71039.1"/>
    <property type="molecule type" value="Genomic_DNA"/>
</dbReference>
<dbReference type="PROSITE" id="PS51007">
    <property type="entry name" value="CYTC"/>
    <property type="match status" value="1"/>
</dbReference>
<dbReference type="InterPro" id="IPR036909">
    <property type="entry name" value="Cyt_c-like_dom_sf"/>
</dbReference>
<keyword evidence="3 6" id="KW-0479">Metal-binding</keyword>
<dbReference type="AlphaFoldDB" id="A0AB39USL6"/>
<evidence type="ECO:0000256" key="2">
    <source>
        <dbReference type="ARBA" id="ARBA00022617"/>
    </source>
</evidence>
<protein>
    <submittedName>
        <fullName evidence="9">Cytochrome c5 family protein</fullName>
    </submittedName>
</protein>
<feature type="signal peptide" evidence="7">
    <location>
        <begin position="1"/>
        <end position="23"/>
    </location>
</feature>
<evidence type="ECO:0000256" key="3">
    <source>
        <dbReference type="ARBA" id="ARBA00022723"/>
    </source>
</evidence>
<evidence type="ECO:0000259" key="8">
    <source>
        <dbReference type="PROSITE" id="PS51007"/>
    </source>
</evidence>
<dbReference type="SUPFAM" id="SSF46626">
    <property type="entry name" value="Cytochrome c"/>
    <property type="match status" value="1"/>
</dbReference>
<evidence type="ECO:0000256" key="7">
    <source>
        <dbReference type="SAM" id="SignalP"/>
    </source>
</evidence>
<accession>A0AB39USL6</accession>
<feature type="chain" id="PRO_5044337698" evidence="7">
    <location>
        <begin position="24"/>
        <end position="138"/>
    </location>
</feature>
<dbReference type="GO" id="GO:0009055">
    <property type="term" value="F:electron transfer activity"/>
    <property type="evidence" value="ECO:0007669"/>
    <property type="project" value="InterPro"/>
</dbReference>
<reference evidence="9" key="1">
    <citation type="submission" date="2024-05" db="EMBL/GenBank/DDBJ databases">
        <title>Genome sequencing of novel strain.</title>
        <authorList>
            <person name="Ganbat D."/>
            <person name="Ganbat S."/>
            <person name="Lee S.-J."/>
        </authorList>
    </citation>
    <scope>NUCLEOTIDE SEQUENCE</scope>
    <source>
        <strain evidence="9">SMD15-11</strain>
    </source>
</reference>
<evidence type="ECO:0000256" key="4">
    <source>
        <dbReference type="ARBA" id="ARBA00022982"/>
    </source>
</evidence>
<keyword evidence="1" id="KW-0813">Transport</keyword>
<keyword evidence="2 6" id="KW-0349">Heme</keyword>
<evidence type="ECO:0000256" key="6">
    <source>
        <dbReference type="PROSITE-ProRule" id="PRU00433"/>
    </source>
</evidence>
<dbReference type="PANTHER" id="PTHR40942:SF4">
    <property type="entry name" value="CYTOCHROME C5"/>
    <property type="match status" value="1"/>
</dbReference>
<dbReference type="KEGG" id="tcd:AAIA72_09460"/>